<feature type="site" description="Electron transfer via tryptophanyl radical" evidence="7">
    <location>
        <position position="318"/>
    </location>
</feature>
<sequence>MGSNSKTIVWFRRDLRIEDNPALGAAARDGRVFPVYIWCPKEEGQFFPGRVSRWWLKQSLVHLDQSLRSLGVGLTLIKAETTLDAIIECVKAIGATKVVFNRLYDPISLVRDHQIKQKLGELNITVLSYNGDLLYEPWEVYDNNGDAFTTFAPFWDKCLNMNIEPASLPTPWRLMPASGSIKKFSIDDLGLENESEKSSNALLGRAWSPGWTNANKAFAEFVEQHLIDYSKNRVKVGGNSTSLLSPYLHFGELSVRKVFHCVQLKQILWANEGNSSGLESVNMFLRAIGFREYSRYLCFNFPFTHERSLLNHLKYFPWNCDQALFKAWRQGRTGYPLVDAGMRELWATGWMHNRMRVIVSSFCVKFLLLPWRWGMKYFWDTLLDADLECDILGWQYISGSLPDGHDLNRLDDPEANHFLSICCVYQLQGSKYDPEGEYVRQWLPELARMPTEWIHHPWDAPGCVLKAAGVELGSNYPKPIIEMDTARQRLTEAICQMQGMAGVALAETNSTNEVVVDNTENAGDTDTNANTVRVDNVENSAIPKTVLNARPGCVSGSSRDQQVPSLQKPSNFLPNGKRPREEDRAPEANPNGCNEYITDGPRADEDLCSTADSSPAKKPTTSRNSFCVPQACSVTSHGKGLLDSDSSDVKQPWEEHGDIE</sequence>
<dbReference type="PANTHER" id="PTHR11455">
    <property type="entry name" value="CRYPTOCHROME"/>
    <property type="match status" value="1"/>
</dbReference>
<dbReference type="SUPFAM" id="SSF52425">
    <property type="entry name" value="Cryptochrome/photolyase, N-terminal domain"/>
    <property type="match status" value="1"/>
</dbReference>
<evidence type="ECO:0000256" key="2">
    <source>
        <dbReference type="ARBA" id="ARBA00005862"/>
    </source>
</evidence>
<dbReference type="Pfam" id="PF00875">
    <property type="entry name" value="DNA_photolyase"/>
    <property type="match status" value="1"/>
</dbReference>
<dbReference type="InterPro" id="IPR014134">
    <property type="entry name" value="Cryptochrome_pln"/>
</dbReference>
<reference evidence="10" key="1">
    <citation type="submission" date="2022-04" db="EMBL/GenBank/DDBJ databases">
        <title>Carnegiea gigantea Genome sequencing and assembly v2.</title>
        <authorList>
            <person name="Copetti D."/>
            <person name="Sanderson M.J."/>
            <person name="Burquez A."/>
            <person name="Wojciechowski M.F."/>
        </authorList>
    </citation>
    <scope>NUCLEOTIDE SEQUENCE</scope>
    <source>
        <strain evidence="10">SGP5-SGP5p</strain>
        <tissue evidence="10">Aerial part</tissue>
    </source>
</reference>
<dbReference type="Pfam" id="PF03441">
    <property type="entry name" value="FAD_binding_7"/>
    <property type="match status" value="1"/>
</dbReference>
<keyword evidence="5" id="KW-0157">Chromophore</keyword>
<dbReference type="InterPro" id="IPR018394">
    <property type="entry name" value="DNA_photolyase_1_CS_C"/>
</dbReference>
<proteinExistence type="inferred from homology"/>
<dbReference type="SUPFAM" id="SSF48173">
    <property type="entry name" value="Cryptochrome/photolyase FAD-binding domain"/>
    <property type="match status" value="1"/>
</dbReference>
<dbReference type="GO" id="GO:0003904">
    <property type="term" value="F:deoxyribodipyrimidine photo-lyase activity"/>
    <property type="evidence" value="ECO:0007669"/>
    <property type="project" value="TreeGrafter"/>
</dbReference>
<dbReference type="FunFam" id="1.10.579.10:FF:000003">
    <property type="entry name" value="Deoxyribodipyrimidine photo-lyase"/>
    <property type="match status" value="1"/>
</dbReference>
<dbReference type="GO" id="GO:0009882">
    <property type="term" value="F:blue light photoreceptor activity"/>
    <property type="evidence" value="ECO:0007669"/>
    <property type="project" value="InterPro"/>
</dbReference>
<feature type="binding site" evidence="6">
    <location>
        <position position="284"/>
    </location>
    <ligand>
        <name>FAD</name>
        <dbReference type="ChEBI" id="CHEBI:57692"/>
    </ligand>
</feature>
<dbReference type="PROSITE" id="PS00394">
    <property type="entry name" value="DNA_PHOTOLYASES_1_1"/>
    <property type="match status" value="1"/>
</dbReference>
<evidence type="ECO:0000313" key="11">
    <source>
        <dbReference type="Proteomes" id="UP001153076"/>
    </source>
</evidence>
<dbReference type="GO" id="GO:0005634">
    <property type="term" value="C:nucleus"/>
    <property type="evidence" value="ECO:0007669"/>
    <property type="project" value="TreeGrafter"/>
</dbReference>
<dbReference type="InterPro" id="IPR005101">
    <property type="entry name" value="Cryptochr/Photolyase_FAD-bd"/>
</dbReference>
<dbReference type="GO" id="GO:0032922">
    <property type="term" value="P:circadian regulation of gene expression"/>
    <property type="evidence" value="ECO:0007669"/>
    <property type="project" value="TreeGrafter"/>
</dbReference>
<feature type="compositionally biased region" description="Polar residues" evidence="8">
    <location>
        <begin position="555"/>
        <end position="573"/>
    </location>
</feature>
<evidence type="ECO:0000256" key="4">
    <source>
        <dbReference type="ARBA" id="ARBA00022827"/>
    </source>
</evidence>
<feature type="site" description="Electron transfer via tryptophanyl radical" evidence="7">
    <location>
        <position position="371"/>
    </location>
</feature>
<comment type="cofactor">
    <cofactor evidence="6">
        <name>FAD</name>
        <dbReference type="ChEBI" id="CHEBI:57692"/>
    </cofactor>
    <text evidence="6">Binds 1 FAD per subunit.</text>
</comment>
<dbReference type="InterPro" id="IPR036155">
    <property type="entry name" value="Crypto/Photolyase_N_sf"/>
</dbReference>
<comment type="similarity">
    <text evidence="2">Belongs to the DNA photolyase class-1 family.</text>
</comment>
<feature type="site" description="Electron transfer via tryptophanyl radical" evidence="7">
    <location>
        <position position="394"/>
    </location>
</feature>
<evidence type="ECO:0000256" key="6">
    <source>
        <dbReference type="PIRSR" id="PIRSR602081-1"/>
    </source>
</evidence>
<evidence type="ECO:0000313" key="10">
    <source>
        <dbReference type="EMBL" id="KAJ8433378.1"/>
    </source>
</evidence>
<keyword evidence="4 6" id="KW-0274">FAD</keyword>
<organism evidence="10 11">
    <name type="scientific">Carnegiea gigantea</name>
    <dbReference type="NCBI Taxonomy" id="171969"/>
    <lineage>
        <taxon>Eukaryota</taxon>
        <taxon>Viridiplantae</taxon>
        <taxon>Streptophyta</taxon>
        <taxon>Embryophyta</taxon>
        <taxon>Tracheophyta</taxon>
        <taxon>Spermatophyta</taxon>
        <taxon>Magnoliopsida</taxon>
        <taxon>eudicotyledons</taxon>
        <taxon>Gunneridae</taxon>
        <taxon>Pentapetalae</taxon>
        <taxon>Caryophyllales</taxon>
        <taxon>Cactineae</taxon>
        <taxon>Cactaceae</taxon>
        <taxon>Cactoideae</taxon>
        <taxon>Echinocereeae</taxon>
        <taxon>Carnegiea</taxon>
    </lineage>
</organism>
<dbReference type="GO" id="GO:0003677">
    <property type="term" value="F:DNA binding"/>
    <property type="evidence" value="ECO:0007669"/>
    <property type="project" value="TreeGrafter"/>
</dbReference>
<comment type="caution">
    <text evidence="10">The sequence shown here is derived from an EMBL/GenBank/DDBJ whole genome shotgun (WGS) entry which is preliminary data.</text>
</comment>
<dbReference type="AlphaFoldDB" id="A0A9Q1Q8Z2"/>
<feature type="domain" description="Photolyase/cryptochrome alpha/beta" evidence="9">
    <location>
        <begin position="5"/>
        <end position="134"/>
    </location>
</feature>
<dbReference type="InterPro" id="IPR002081">
    <property type="entry name" value="Cryptochrome/DNA_photolyase_1"/>
</dbReference>
<comment type="cofactor">
    <cofactor evidence="1">
        <name>(6R)-5,10-methylene-5,6,7,8-tetrahydrofolate</name>
        <dbReference type="ChEBI" id="CHEBI:15636"/>
    </cofactor>
</comment>
<dbReference type="InterPro" id="IPR014729">
    <property type="entry name" value="Rossmann-like_a/b/a_fold"/>
</dbReference>
<feature type="region of interest" description="Disordered" evidence="8">
    <location>
        <begin position="548"/>
        <end position="660"/>
    </location>
</feature>
<dbReference type="GO" id="GO:0006950">
    <property type="term" value="P:response to stress"/>
    <property type="evidence" value="ECO:0007669"/>
    <property type="project" value="UniProtKB-ARBA"/>
</dbReference>
<dbReference type="Gene3D" id="1.25.40.80">
    <property type="match status" value="1"/>
</dbReference>
<dbReference type="InterPro" id="IPR036134">
    <property type="entry name" value="Crypto/Photolyase_FAD-like_sf"/>
</dbReference>
<dbReference type="PANTHER" id="PTHR11455:SF18">
    <property type="entry name" value="SI:CH1073-390K14.1"/>
    <property type="match status" value="1"/>
</dbReference>
<evidence type="ECO:0000256" key="5">
    <source>
        <dbReference type="ARBA" id="ARBA00022991"/>
    </source>
</evidence>
<evidence type="ECO:0000259" key="9">
    <source>
        <dbReference type="PROSITE" id="PS51645"/>
    </source>
</evidence>
<feature type="compositionally biased region" description="Polar residues" evidence="8">
    <location>
        <begin position="619"/>
        <end position="636"/>
    </location>
</feature>
<dbReference type="GO" id="GO:0043153">
    <property type="term" value="P:entrainment of circadian clock by photoperiod"/>
    <property type="evidence" value="ECO:0007669"/>
    <property type="project" value="TreeGrafter"/>
</dbReference>
<dbReference type="Gene3D" id="3.40.50.620">
    <property type="entry name" value="HUPs"/>
    <property type="match status" value="1"/>
</dbReference>
<feature type="binding site" evidence="6">
    <location>
        <begin position="384"/>
        <end position="386"/>
    </location>
    <ligand>
        <name>FAD</name>
        <dbReference type="ChEBI" id="CHEBI:57692"/>
    </ligand>
</feature>
<dbReference type="OrthoDB" id="435881at2759"/>
<dbReference type="Gene3D" id="1.10.579.10">
    <property type="entry name" value="DNA Cyclobutane Dipyrimidine Photolyase, subunit A, domain 3"/>
    <property type="match status" value="1"/>
</dbReference>
<name>A0A9Q1Q8Z2_9CARY</name>
<feature type="compositionally biased region" description="Basic and acidic residues" evidence="8">
    <location>
        <begin position="647"/>
        <end position="660"/>
    </location>
</feature>
<keyword evidence="11" id="KW-1185">Reference proteome</keyword>
<evidence type="ECO:0000256" key="7">
    <source>
        <dbReference type="PIRSR" id="PIRSR602081-2"/>
    </source>
</evidence>
<evidence type="ECO:0000256" key="3">
    <source>
        <dbReference type="ARBA" id="ARBA00022630"/>
    </source>
</evidence>
<feature type="binding site" evidence="6">
    <location>
        <position position="229"/>
    </location>
    <ligand>
        <name>FAD</name>
        <dbReference type="ChEBI" id="CHEBI:57692"/>
    </ligand>
</feature>
<dbReference type="InterPro" id="IPR006050">
    <property type="entry name" value="DNA_photolyase_N"/>
</dbReference>
<dbReference type="PROSITE" id="PS51645">
    <property type="entry name" value="PHR_CRY_ALPHA_BETA"/>
    <property type="match status" value="1"/>
</dbReference>
<dbReference type="GO" id="GO:0071949">
    <property type="term" value="F:FAD binding"/>
    <property type="evidence" value="ECO:0007669"/>
    <property type="project" value="TreeGrafter"/>
</dbReference>
<gene>
    <name evidence="10" type="ORF">Cgig2_020458</name>
</gene>
<dbReference type="PRINTS" id="PR00147">
    <property type="entry name" value="DNAPHOTLYASE"/>
</dbReference>
<evidence type="ECO:0000256" key="1">
    <source>
        <dbReference type="ARBA" id="ARBA00001932"/>
    </source>
</evidence>
<accession>A0A9Q1Q8Z2</accession>
<dbReference type="EMBL" id="JAKOGI010000546">
    <property type="protein sequence ID" value="KAJ8433378.1"/>
    <property type="molecule type" value="Genomic_DNA"/>
</dbReference>
<dbReference type="GO" id="GO:0006139">
    <property type="term" value="P:nucleobase-containing compound metabolic process"/>
    <property type="evidence" value="ECO:0007669"/>
    <property type="project" value="UniProtKB-ARBA"/>
</dbReference>
<protein>
    <recommendedName>
        <fullName evidence="9">Photolyase/cryptochrome alpha/beta domain-containing protein</fullName>
    </recommendedName>
</protein>
<feature type="binding site" evidence="6">
    <location>
        <begin position="241"/>
        <end position="245"/>
    </location>
    <ligand>
        <name>FAD</name>
        <dbReference type="ChEBI" id="CHEBI:57692"/>
    </ligand>
</feature>
<dbReference type="NCBIfam" id="TIGR02766">
    <property type="entry name" value="crypt_chrom_pln"/>
    <property type="match status" value="1"/>
</dbReference>
<dbReference type="GO" id="GO:0005737">
    <property type="term" value="C:cytoplasm"/>
    <property type="evidence" value="ECO:0007669"/>
    <property type="project" value="TreeGrafter"/>
</dbReference>
<evidence type="ECO:0000256" key="8">
    <source>
        <dbReference type="SAM" id="MobiDB-lite"/>
    </source>
</evidence>
<keyword evidence="3 6" id="KW-0285">Flavoprotein</keyword>
<dbReference type="Proteomes" id="UP001153076">
    <property type="component" value="Unassembled WGS sequence"/>
</dbReference>